<dbReference type="AlphaFoldDB" id="A0A840ZIM1"/>
<dbReference type="GO" id="GO:0005829">
    <property type="term" value="C:cytosol"/>
    <property type="evidence" value="ECO:0007669"/>
    <property type="project" value="TreeGrafter"/>
</dbReference>
<dbReference type="PANTHER" id="PTHR24567">
    <property type="entry name" value="CRP FAMILY TRANSCRIPTIONAL REGULATORY PROTEIN"/>
    <property type="match status" value="1"/>
</dbReference>
<dbReference type="InterPro" id="IPR036388">
    <property type="entry name" value="WH-like_DNA-bd_sf"/>
</dbReference>
<dbReference type="SUPFAM" id="SSF46785">
    <property type="entry name" value="Winged helix' DNA-binding domain"/>
    <property type="match status" value="1"/>
</dbReference>
<accession>A0A840ZIM1</accession>
<keyword evidence="3" id="KW-0804">Transcription</keyword>
<evidence type="ECO:0000256" key="1">
    <source>
        <dbReference type="ARBA" id="ARBA00023015"/>
    </source>
</evidence>
<dbReference type="Gene3D" id="2.60.120.10">
    <property type="entry name" value="Jelly Rolls"/>
    <property type="match status" value="1"/>
</dbReference>
<evidence type="ECO:0000256" key="2">
    <source>
        <dbReference type="ARBA" id="ARBA00023125"/>
    </source>
</evidence>
<dbReference type="SUPFAM" id="SSF51206">
    <property type="entry name" value="cAMP-binding domain-like"/>
    <property type="match status" value="1"/>
</dbReference>
<dbReference type="GO" id="GO:0003700">
    <property type="term" value="F:DNA-binding transcription factor activity"/>
    <property type="evidence" value="ECO:0007669"/>
    <property type="project" value="InterPro"/>
</dbReference>
<keyword evidence="4" id="KW-0535">Nitrogen fixation</keyword>
<dbReference type="Gene3D" id="1.10.10.10">
    <property type="entry name" value="Winged helix-like DNA-binding domain superfamily/Winged helix DNA-binding domain"/>
    <property type="match status" value="1"/>
</dbReference>
<proteinExistence type="predicted"/>
<keyword evidence="1" id="KW-0805">Transcription regulation</keyword>
<evidence type="ECO:0000259" key="5">
    <source>
        <dbReference type="PROSITE" id="PS50042"/>
    </source>
</evidence>
<dbReference type="PANTHER" id="PTHR24567:SF75">
    <property type="entry name" value="FUMARATE AND NITRATE REDUCTION REGULATORY PROTEIN"/>
    <property type="match status" value="1"/>
</dbReference>
<dbReference type="InterPro" id="IPR000595">
    <property type="entry name" value="cNMP-bd_dom"/>
</dbReference>
<keyword evidence="8" id="KW-1185">Reference proteome</keyword>
<dbReference type="InterPro" id="IPR018490">
    <property type="entry name" value="cNMP-bd_dom_sf"/>
</dbReference>
<dbReference type="FunFam" id="1.10.10.10:FF:000028">
    <property type="entry name" value="Fumarate/nitrate reduction transcriptional regulator Fnr"/>
    <property type="match status" value="1"/>
</dbReference>
<evidence type="ECO:0000256" key="4">
    <source>
        <dbReference type="ARBA" id="ARBA00023231"/>
    </source>
</evidence>
<dbReference type="InterPro" id="IPR014710">
    <property type="entry name" value="RmlC-like_jellyroll"/>
</dbReference>
<dbReference type="PROSITE" id="PS51063">
    <property type="entry name" value="HTH_CRP_2"/>
    <property type="match status" value="1"/>
</dbReference>
<reference evidence="7 8" key="1">
    <citation type="submission" date="2020-08" db="EMBL/GenBank/DDBJ databases">
        <title>Genomic Encyclopedia of Type Strains, Phase IV (KMG-IV): sequencing the most valuable type-strain genomes for metagenomic binning, comparative biology and taxonomic classification.</title>
        <authorList>
            <person name="Goeker M."/>
        </authorList>
    </citation>
    <scope>NUCLEOTIDE SEQUENCE [LARGE SCALE GENOMIC DNA]</scope>
    <source>
        <strain evidence="7 8">DSM 2163</strain>
    </source>
</reference>
<dbReference type="Pfam" id="PF00027">
    <property type="entry name" value="cNMP_binding"/>
    <property type="match status" value="1"/>
</dbReference>
<dbReference type="InterPro" id="IPR018335">
    <property type="entry name" value="Tscrpt_reg_HTH_Crp-type_CS"/>
</dbReference>
<dbReference type="Pfam" id="PF13545">
    <property type="entry name" value="HTH_Crp_2"/>
    <property type="match status" value="1"/>
</dbReference>
<evidence type="ECO:0000313" key="7">
    <source>
        <dbReference type="EMBL" id="MBB5757150.1"/>
    </source>
</evidence>
<dbReference type="PRINTS" id="PR00034">
    <property type="entry name" value="HTHCRP"/>
</dbReference>
<dbReference type="GO" id="GO:0003677">
    <property type="term" value="F:DNA binding"/>
    <property type="evidence" value="ECO:0007669"/>
    <property type="project" value="UniProtKB-KW"/>
</dbReference>
<dbReference type="InterPro" id="IPR036390">
    <property type="entry name" value="WH_DNA-bd_sf"/>
</dbReference>
<name>A0A840ZIM1_9HYPH</name>
<dbReference type="CDD" id="cd00038">
    <property type="entry name" value="CAP_ED"/>
    <property type="match status" value="1"/>
</dbReference>
<feature type="domain" description="HTH crp-type" evidence="6">
    <location>
        <begin position="106"/>
        <end position="175"/>
    </location>
</feature>
<sequence>MTLYAEGDVGHSVYWVAAGTVRTVNVGRDGNRIVRGFYRSGEFFGLERGPLRASSAEAVSETRAVCCSRSRLDALAASDAQVAHELLSWLLRMTERAQDLAALGRASATQKLAYFLIDLMDRGSAGRSIALPMSRTDIGDYLGLSSETVSRAFTILRRDGMIATHGRDVTLLDPAALQRMNGNLLKAHS</sequence>
<dbReference type="SMART" id="SM00419">
    <property type="entry name" value="HTH_CRP"/>
    <property type="match status" value="1"/>
</dbReference>
<dbReference type="InterPro" id="IPR012318">
    <property type="entry name" value="HTH_CRP"/>
</dbReference>
<dbReference type="PROSITE" id="PS50042">
    <property type="entry name" value="CNMP_BINDING_3"/>
    <property type="match status" value="1"/>
</dbReference>
<feature type="domain" description="Cyclic nucleotide-binding" evidence="5">
    <location>
        <begin position="1"/>
        <end position="45"/>
    </location>
</feature>
<dbReference type="CDD" id="cd00092">
    <property type="entry name" value="HTH_CRP"/>
    <property type="match status" value="1"/>
</dbReference>
<evidence type="ECO:0000259" key="6">
    <source>
        <dbReference type="PROSITE" id="PS51063"/>
    </source>
</evidence>
<dbReference type="EMBL" id="JACHOP010000006">
    <property type="protein sequence ID" value="MBB5757150.1"/>
    <property type="molecule type" value="Genomic_DNA"/>
</dbReference>
<comment type="caution">
    <text evidence="7">The sequence shown here is derived from an EMBL/GenBank/DDBJ whole genome shotgun (WGS) entry which is preliminary data.</text>
</comment>
<dbReference type="InterPro" id="IPR050397">
    <property type="entry name" value="Env_Response_Regulators"/>
</dbReference>
<dbReference type="Proteomes" id="UP000583454">
    <property type="component" value="Unassembled WGS sequence"/>
</dbReference>
<organism evidence="7 8">
    <name type="scientific">Methylorubrum rhodinum</name>
    <dbReference type="NCBI Taxonomy" id="29428"/>
    <lineage>
        <taxon>Bacteria</taxon>
        <taxon>Pseudomonadati</taxon>
        <taxon>Pseudomonadota</taxon>
        <taxon>Alphaproteobacteria</taxon>
        <taxon>Hyphomicrobiales</taxon>
        <taxon>Methylobacteriaceae</taxon>
        <taxon>Methylorubrum</taxon>
    </lineage>
</organism>
<dbReference type="PROSITE" id="PS00042">
    <property type="entry name" value="HTH_CRP_1"/>
    <property type="match status" value="1"/>
</dbReference>
<evidence type="ECO:0000256" key="3">
    <source>
        <dbReference type="ARBA" id="ARBA00023163"/>
    </source>
</evidence>
<keyword evidence="2" id="KW-0238">DNA-binding</keyword>
<evidence type="ECO:0000313" key="8">
    <source>
        <dbReference type="Proteomes" id="UP000583454"/>
    </source>
</evidence>
<protein>
    <submittedName>
        <fullName evidence="7">CRP-like cAMP-binding protein</fullName>
    </submittedName>
</protein>
<gene>
    <name evidence="7" type="ORF">HNR00_001861</name>
</gene>